<keyword evidence="3" id="KW-1185">Reference proteome</keyword>
<proteinExistence type="predicted"/>
<evidence type="ECO:0000313" key="3">
    <source>
        <dbReference type="Proteomes" id="UP000291116"/>
    </source>
</evidence>
<dbReference type="AlphaFoldDB" id="A0A448ZI85"/>
<protein>
    <submittedName>
        <fullName evidence="2">Uncharacterized protein</fullName>
    </submittedName>
</protein>
<dbReference type="Proteomes" id="UP000291116">
    <property type="component" value="Unassembled WGS sequence"/>
</dbReference>
<evidence type="ECO:0000256" key="1">
    <source>
        <dbReference type="SAM" id="MobiDB-lite"/>
    </source>
</evidence>
<accession>A0A448ZI85</accession>
<feature type="compositionally biased region" description="Basic residues" evidence="1">
    <location>
        <begin position="76"/>
        <end position="96"/>
    </location>
</feature>
<feature type="region of interest" description="Disordered" evidence="1">
    <location>
        <begin position="73"/>
        <end position="96"/>
    </location>
</feature>
<sequence>MNRLRPVLARGKKQHPRHSWLTGLVATYYSRPDHHEPYTGASSPSFSVVVLPVHWFNPSYRWTHCIRGRIPCRPPRAPRRTARGRSRPLRRRLPAA</sequence>
<organism evidence="2 3">
    <name type="scientific">Pseudo-nitzschia multistriata</name>
    <dbReference type="NCBI Taxonomy" id="183589"/>
    <lineage>
        <taxon>Eukaryota</taxon>
        <taxon>Sar</taxon>
        <taxon>Stramenopiles</taxon>
        <taxon>Ochrophyta</taxon>
        <taxon>Bacillariophyta</taxon>
        <taxon>Bacillariophyceae</taxon>
        <taxon>Bacillariophycidae</taxon>
        <taxon>Bacillariales</taxon>
        <taxon>Bacillariaceae</taxon>
        <taxon>Pseudo-nitzschia</taxon>
    </lineage>
</organism>
<dbReference type="EMBL" id="CAACVS010000383">
    <property type="protein sequence ID" value="VEU41760.1"/>
    <property type="molecule type" value="Genomic_DNA"/>
</dbReference>
<evidence type="ECO:0000313" key="2">
    <source>
        <dbReference type="EMBL" id="VEU41760.1"/>
    </source>
</evidence>
<name>A0A448ZI85_9STRA</name>
<gene>
    <name evidence="2" type="ORF">PSNMU_V1.4_AUG-EV-PASAV3_0086970</name>
</gene>
<reference evidence="2 3" key="1">
    <citation type="submission" date="2019-01" db="EMBL/GenBank/DDBJ databases">
        <authorList>
            <person name="Ferrante I. M."/>
        </authorList>
    </citation>
    <scope>NUCLEOTIDE SEQUENCE [LARGE SCALE GENOMIC DNA]</scope>
    <source>
        <strain evidence="2 3">B856</strain>
    </source>
</reference>